<dbReference type="GO" id="GO:0046813">
    <property type="term" value="P:receptor-mediated virion attachment to host cell"/>
    <property type="evidence" value="ECO:0007669"/>
    <property type="project" value="TreeGrafter"/>
</dbReference>
<proteinExistence type="predicted"/>
<dbReference type="SMART" id="SM00028">
    <property type="entry name" value="TPR"/>
    <property type="match status" value="5"/>
</dbReference>
<evidence type="ECO:0000313" key="5">
    <source>
        <dbReference type="Proteomes" id="UP001333818"/>
    </source>
</evidence>
<dbReference type="Pfam" id="PF13414">
    <property type="entry name" value="TPR_11"/>
    <property type="match status" value="1"/>
</dbReference>
<dbReference type="AlphaFoldDB" id="A0AAW9Q8C6"/>
<dbReference type="RefSeq" id="WP_330485624.1">
    <property type="nucleotide sequence ID" value="NZ_JAZBJZ010000116.1"/>
</dbReference>
<evidence type="ECO:0000256" key="1">
    <source>
        <dbReference type="ARBA" id="ARBA00022737"/>
    </source>
</evidence>
<accession>A0AAW9Q8C6</accession>
<dbReference type="Pfam" id="PF13432">
    <property type="entry name" value="TPR_16"/>
    <property type="match status" value="1"/>
</dbReference>
<dbReference type="PROSITE" id="PS50293">
    <property type="entry name" value="TPR_REGION"/>
    <property type="match status" value="3"/>
</dbReference>
<dbReference type="GO" id="GO:0009279">
    <property type="term" value="C:cell outer membrane"/>
    <property type="evidence" value="ECO:0007669"/>
    <property type="project" value="TreeGrafter"/>
</dbReference>
<keyword evidence="2 3" id="KW-0802">TPR repeat</keyword>
<evidence type="ECO:0000313" key="4">
    <source>
        <dbReference type="EMBL" id="MEE3719188.1"/>
    </source>
</evidence>
<reference evidence="4" key="1">
    <citation type="submission" date="2024-01" db="EMBL/GenBank/DDBJ databases">
        <title>Bank of Algae and Cyanobacteria of the Azores (BACA) strain genomes.</title>
        <authorList>
            <person name="Luz R."/>
            <person name="Cordeiro R."/>
            <person name="Fonseca A."/>
            <person name="Goncalves V."/>
        </authorList>
    </citation>
    <scope>NUCLEOTIDE SEQUENCE</scope>
    <source>
        <strain evidence="4">BACA0141</strain>
    </source>
</reference>
<comment type="caution">
    <text evidence="4">The sequence shown here is derived from an EMBL/GenBank/DDBJ whole genome shotgun (WGS) entry which is preliminary data.</text>
</comment>
<sequence length="284" mass="32030">MSNYEFSTIGYKFLWKDNESIASPEAQTAYQSSVALNPDNSRAWREFGISHAKLGQYESAIVSFQQAIGLNPKDAYPHSDLGLTYLVQGKYELAIASFQQAINLNPKNTDYRCSLGIVYRKNAQYELAFECYQKAIELDPKSAFSHNSLGYFYLSQGDLEKAKTEFIEAINLDSKNWTNVMNLGFVSGLQGNQTEAINLWKQGLKLLTGNSQYDRLFRALHEVGVGEIERGTNSLREILEIEKIPLGYLSEVLEDAELMARFPAKLEGIDPVVEMLRQAIVKVQ</sequence>
<dbReference type="InterPro" id="IPR050498">
    <property type="entry name" value="Ycf3"/>
</dbReference>
<evidence type="ECO:0000256" key="3">
    <source>
        <dbReference type="PROSITE-ProRule" id="PRU00339"/>
    </source>
</evidence>
<dbReference type="Gene3D" id="1.25.40.10">
    <property type="entry name" value="Tetratricopeptide repeat domain"/>
    <property type="match status" value="1"/>
</dbReference>
<protein>
    <submittedName>
        <fullName evidence="4">Tetratricopeptide repeat protein</fullName>
    </submittedName>
</protein>
<gene>
    <name evidence="4" type="ORF">V2H45_20800</name>
</gene>
<dbReference type="PROSITE" id="PS50005">
    <property type="entry name" value="TPR"/>
    <property type="match status" value="4"/>
</dbReference>
<dbReference type="InterPro" id="IPR011990">
    <property type="entry name" value="TPR-like_helical_dom_sf"/>
</dbReference>
<keyword evidence="1" id="KW-0677">Repeat</keyword>
<dbReference type="PANTHER" id="PTHR44858">
    <property type="entry name" value="TETRATRICOPEPTIDE REPEAT PROTEIN 6"/>
    <property type="match status" value="1"/>
</dbReference>
<dbReference type="Proteomes" id="UP001333818">
    <property type="component" value="Unassembled WGS sequence"/>
</dbReference>
<feature type="repeat" description="TPR" evidence="3">
    <location>
        <begin position="41"/>
        <end position="74"/>
    </location>
</feature>
<feature type="repeat" description="TPR" evidence="3">
    <location>
        <begin position="75"/>
        <end position="108"/>
    </location>
</feature>
<dbReference type="Pfam" id="PF13431">
    <property type="entry name" value="TPR_17"/>
    <property type="match status" value="1"/>
</dbReference>
<organism evidence="4 5">
    <name type="scientific">Tumidithrix elongata BACA0141</name>
    <dbReference type="NCBI Taxonomy" id="2716417"/>
    <lineage>
        <taxon>Bacteria</taxon>
        <taxon>Bacillati</taxon>
        <taxon>Cyanobacteriota</taxon>
        <taxon>Cyanophyceae</taxon>
        <taxon>Pseudanabaenales</taxon>
        <taxon>Pseudanabaenaceae</taxon>
        <taxon>Tumidithrix</taxon>
        <taxon>Tumidithrix elongata</taxon>
    </lineage>
</organism>
<dbReference type="EMBL" id="JAZBJZ010000116">
    <property type="protein sequence ID" value="MEE3719188.1"/>
    <property type="molecule type" value="Genomic_DNA"/>
</dbReference>
<dbReference type="InterPro" id="IPR019734">
    <property type="entry name" value="TPR_rpt"/>
</dbReference>
<keyword evidence="5" id="KW-1185">Reference proteome</keyword>
<evidence type="ECO:0000256" key="2">
    <source>
        <dbReference type="ARBA" id="ARBA00022803"/>
    </source>
</evidence>
<dbReference type="PANTHER" id="PTHR44858:SF1">
    <property type="entry name" value="UDP-N-ACETYLGLUCOSAMINE--PEPTIDE N-ACETYLGLUCOSAMINYLTRANSFERASE SPINDLY-RELATED"/>
    <property type="match status" value="1"/>
</dbReference>
<dbReference type="SUPFAM" id="SSF48452">
    <property type="entry name" value="TPR-like"/>
    <property type="match status" value="1"/>
</dbReference>
<feature type="repeat" description="TPR" evidence="3">
    <location>
        <begin position="143"/>
        <end position="176"/>
    </location>
</feature>
<name>A0AAW9Q8C6_9CYAN</name>
<feature type="repeat" description="TPR" evidence="3">
    <location>
        <begin position="109"/>
        <end position="142"/>
    </location>
</feature>